<evidence type="ECO:0000313" key="1">
    <source>
        <dbReference type="EMBL" id="CUH60276.1"/>
    </source>
</evidence>
<protein>
    <submittedName>
        <fullName evidence="1">Uncharacterized protein</fullName>
    </submittedName>
</protein>
<gene>
    <name evidence="1" type="ORF">THS5294_01565</name>
</gene>
<accession>A0A0P1FGT6</accession>
<dbReference type="EMBL" id="CYRX01000025">
    <property type="protein sequence ID" value="CUH60276.1"/>
    <property type="molecule type" value="Genomic_DNA"/>
</dbReference>
<reference evidence="1 2" key="1">
    <citation type="submission" date="2015-09" db="EMBL/GenBank/DDBJ databases">
        <authorList>
            <consortium name="Swine Surveillance"/>
        </authorList>
    </citation>
    <scope>NUCLEOTIDE SEQUENCE [LARGE SCALE GENOMIC DNA]</scope>
    <source>
        <strain evidence="1 2">CECT 5294</strain>
    </source>
</reference>
<evidence type="ECO:0000313" key="2">
    <source>
        <dbReference type="Proteomes" id="UP000051298"/>
    </source>
</evidence>
<organism evidence="1 2">
    <name type="scientific">Thalassobacter stenotrophicus</name>
    <dbReference type="NCBI Taxonomy" id="266809"/>
    <lineage>
        <taxon>Bacteria</taxon>
        <taxon>Pseudomonadati</taxon>
        <taxon>Pseudomonadota</taxon>
        <taxon>Alphaproteobacteria</taxon>
        <taxon>Rhodobacterales</taxon>
        <taxon>Roseobacteraceae</taxon>
        <taxon>Thalassobacter</taxon>
    </lineage>
</organism>
<dbReference type="RefSeq" id="WP_058123292.1">
    <property type="nucleotide sequence ID" value="NZ_CYRX01000025.1"/>
</dbReference>
<sequence length="62" mass="6748">MPRKPATITQADVARTLRAFDQVGIPVEVTLEPDGRVRFTPVVDGGAPPSSRALDYEARIEL</sequence>
<proteinExistence type="predicted"/>
<dbReference type="Proteomes" id="UP000051298">
    <property type="component" value="Unassembled WGS sequence"/>
</dbReference>
<name>A0A0P1FGT6_9RHOB</name>
<dbReference type="AlphaFoldDB" id="A0A0P1FGT6"/>